<dbReference type="PANTHER" id="PTHR38599">
    <property type="entry name" value="CUPIN DOMAIN PROTEIN (AFU_ORTHOLOGUE AFUA_3G13620)"/>
    <property type="match status" value="1"/>
</dbReference>
<dbReference type="HOGENOM" id="CLU_1562870_0_0_1"/>
<dbReference type="PANTHER" id="PTHR38599:SF1">
    <property type="entry name" value="CUPIN DOMAIN PROTEIN (AFU_ORTHOLOGUE AFUA_3G13620)"/>
    <property type="match status" value="1"/>
</dbReference>
<proteinExistence type="predicted"/>
<name>U1FU42_ENDPU</name>
<dbReference type="SUPFAM" id="SSF51182">
    <property type="entry name" value="RmlC-like cupins"/>
    <property type="match status" value="1"/>
</dbReference>
<organism evidence="2 3">
    <name type="scientific">Endocarpon pusillum (strain Z07020 / HMAS-L-300199)</name>
    <name type="common">Lichen-forming fungus</name>
    <dbReference type="NCBI Taxonomy" id="1263415"/>
    <lineage>
        <taxon>Eukaryota</taxon>
        <taxon>Fungi</taxon>
        <taxon>Dikarya</taxon>
        <taxon>Ascomycota</taxon>
        <taxon>Pezizomycotina</taxon>
        <taxon>Eurotiomycetes</taxon>
        <taxon>Chaetothyriomycetidae</taxon>
        <taxon>Verrucariales</taxon>
        <taxon>Verrucariaceae</taxon>
        <taxon>Endocarpon</taxon>
    </lineage>
</organism>
<dbReference type="GeneID" id="19237798"/>
<dbReference type="Pfam" id="PF07883">
    <property type="entry name" value="Cupin_2"/>
    <property type="match status" value="1"/>
</dbReference>
<dbReference type="RefSeq" id="XP_007806067.1">
    <property type="nucleotide sequence ID" value="XM_007807876.1"/>
</dbReference>
<sequence>MEPRFLGSATEFAKAELTPVTSSRGQNNTHLPVQTGRRPLLHRARHADRIPRGDGSTPPHRHGTASVIGHVLEGEILSAMNGEEAKVYKQHQTWYEAPGCHHRISDNNSKTESAVLHGTFVIKTEILEREGPGVLVQIDPEYRMESVQQGAGQVAQSVVDSVKERLPGAES</sequence>
<protein>
    <recommendedName>
        <fullName evidence="1">Cupin type-2 domain-containing protein</fullName>
    </recommendedName>
</protein>
<dbReference type="AlphaFoldDB" id="U1FU42"/>
<gene>
    <name evidence="2" type="ORF">EPUS_02748</name>
</gene>
<accession>U1FU42</accession>
<keyword evidence="3" id="KW-1185">Reference proteome</keyword>
<dbReference type="InterPro" id="IPR013096">
    <property type="entry name" value="Cupin_2"/>
</dbReference>
<dbReference type="CDD" id="cd02234">
    <property type="entry name" value="cupin_BLR7677-like"/>
    <property type="match status" value="1"/>
</dbReference>
<evidence type="ECO:0000313" key="3">
    <source>
        <dbReference type="Proteomes" id="UP000019373"/>
    </source>
</evidence>
<dbReference type="Gene3D" id="2.60.120.10">
    <property type="entry name" value="Jelly Rolls"/>
    <property type="match status" value="1"/>
</dbReference>
<evidence type="ECO:0000259" key="1">
    <source>
        <dbReference type="Pfam" id="PF07883"/>
    </source>
</evidence>
<dbReference type="InterPro" id="IPR011051">
    <property type="entry name" value="RmlC_Cupin_sf"/>
</dbReference>
<dbReference type="Proteomes" id="UP000019373">
    <property type="component" value="Unassembled WGS sequence"/>
</dbReference>
<evidence type="ECO:0000313" key="2">
    <source>
        <dbReference type="EMBL" id="ERF68292.1"/>
    </source>
</evidence>
<reference evidence="3" key="1">
    <citation type="journal article" date="2014" name="BMC Genomics">
        <title>Genome characteristics reveal the impact of lichenization on lichen-forming fungus Endocarpon pusillum Hedwig (Verrucariales, Ascomycota).</title>
        <authorList>
            <person name="Wang Y.-Y."/>
            <person name="Liu B."/>
            <person name="Zhang X.-Y."/>
            <person name="Zhou Q.-M."/>
            <person name="Zhang T."/>
            <person name="Li H."/>
            <person name="Yu Y.-F."/>
            <person name="Zhang X.-L."/>
            <person name="Hao X.-Y."/>
            <person name="Wang M."/>
            <person name="Wang L."/>
            <person name="Wei J.-C."/>
        </authorList>
    </citation>
    <scope>NUCLEOTIDE SEQUENCE [LARGE SCALE GENOMIC DNA]</scope>
    <source>
        <strain evidence="3">Z07020 / HMAS-L-300199</strain>
    </source>
</reference>
<dbReference type="EMBL" id="KE721523">
    <property type="protein sequence ID" value="ERF68292.1"/>
    <property type="molecule type" value="Genomic_DNA"/>
</dbReference>
<dbReference type="InterPro" id="IPR014710">
    <property type="entry name" value="RmlC-like_jellyroll"/>
</dbReference>
<feature type="domain" description="Cupin type-2" evidence="1">
    <location>
        <begin position="50"/>
        <end position="115"/>
    </location>
</feature>
<dbReference type="OrthoDB" id="5793281at2759"/>
<dbReference type="eggNOG" id="ENOG502SDZY">
    <property type="taxonomic scope" value="Eukaryota"/>
</dbReference>